<protein>
    <recommendedName>
        <fullName evidence="4">DUF2029 domain-containing protein</fullName>
    </recommendedName>
</protein>
<accession>A0A3R9M689</accession>
<evidence type="ECO:0000313" key="2">
    <source>
        <dbReference type="EMBL" id="RSK31153.1"/>
    </source>
</evidence>
<sequence>MPASPALAPLAPRPWYQNAAGVVALHLLLLAALTSALYAFGLIRYLPADDTLLRWDVLWYDQIRQGGYQYSPDNLSNAAFFPLFPYFWRFTGLGPLGMGLLNAGIFLVAATWLAHRLRVPLRLQLLWLSTPCFLFMVVPYTEALFFAFAALVVAGVQRRQLVWWLLGLLGCGLTRSASTMFTPALLFMVLLWATQPGQLRRALLWGATGLLTLALTVGMVAYIQWQQVGEPFAFALSQKHWGHFLQWPRLYFNDPSGANVLWLDATALWWGVAAIGACCWLAWRWLQQVRGRQPLPAVPPEVVFSLGYCVCVCLFILAYQGGSMWNFARYMLATPFFLVVLNYVAAQPAWPWRRYLLPAGGALLLWQVFGIYTEGFDGFTTPQALWYFGLVTAYLLVYVAWRQLRWQREATMLLYVFNLVVMLHLLDGWLQFYVVQ</sequence>
<feature type="transmembrane region" description="Helical" evidence="1">
    <location>
        <begin position="125"/>
        <end position="156"/>
    </location>
</feature>
<keyword evidence="1" id="KW-1133">Transmembrane helix</keyword>
<evidence type="ECO:0000256" key="1">
    <source>
        <dbReference type="SAM" id="Phobius"/>
    </source>
</evidence>
<evidence type="ECO:0000313" key="3">
    <source>
        <dbReference type="Proteomes" id="UP000280066"/>
    </source>
</evidence>
<comment type="caution">
    <text evidence="2">The sequence shown here is derived from an EMBL/GenBank/DDBJ whole genome shotgun (WGS) entry which is preliminary data.</text>
</comment>
<feature type="transmembrane region" description="Helical" evidence="1">
    <location>
        <begin position="267"/>
        <end position="286"/>
    </location>
</feature>
<dbReference type="RefSeq" id="WP_125431594.1">
    <property type="nucleotide sequence ID" value="NZ_RWIS01000009.1"/>
</dbReference>
<feature type="transmembrane region" description="Helical" evidence="1">
    <location>
        <begin position="86"/>
        <end position="113"/>
    </location>
</feature>
<dbReference type="AlphaFoldDB" id="A0A3R9M689"/>
<proteinExistence type="predicted"/>
<feature type="transmembrane region" description="Helical" evidence="1">
    <location>
        <begin position="384"/>
        <end position="401"/>
    </location>
</feature>
<organism evidence="2 3">
    <name type="scientific">Hymenobacter metallilatus</name>
    <dbReference type="NCBI Taxonomy" id="2493666"/>
    <lineage>
        <taxon>Bacteria</taxon>
        <taxon>Pseudomonadati</taxon>
        <taxon>Bacteroidota</taxon>
        <taxon>Cytophagia</taxon>
        <taxon>Cytophagales</taxon>
        <taxon>Hymenobacteraceae</taxon>
        <taxon>Hymenobacter</taxon>
    </lineage>
</organism>
<name>A0A3R9M689_9BACT</name>
<feature type="transmembrane region" description="Helical" evidence="1">
    <location>
        <begin position="413"/>
        <end position="434"/>
    </location>
</feature>
<keyword evidence="1" id="KW-0472">Membrane</keyword>
<feature type="transmembrane region" description="Helical" evidence="1">
    <location>
        <begin position="355"/>
        <end position="372"/>
    </location>
</feature>
<feature type="transmembrane region" description="Helical" evidence="1">
    <location>
        <begin position="21"/>
        <end position="46"/>
    </location>
</feature>
<dbReference type="EMBL" id="RWIS01000009">
    <property type="protein sequence ID" value="RSK31153.1"/>
    <property type="molecule type" value="Genomic_DNA"/>
</dbReference>
<evidence type="ECO:0008006" key="4">
    <source>
        <dbReference type="Google" id="ProtNLM"/>
    </source>
</evidence>
<feature type="transmembrane region" description="Helical" evidence="1">
    <location>
        <begin position="162"/>
        <end position="191"/>
    </location>
</feature>
<dbReference type="Proteomes" id="UP000280066">
    <property type="component" value="Unassembled WGS sequence"/>
</dbReference>
<keyword evidence="3" id="KW-1185">Reference proteome</keyword>
<dbReference type="OrthoDB" id="650539at2"/>
<feature type="transmembrane region" description="Helical" evidence="1">
    <location>
        <begin position="327"/>
        <end position="346"/>
    </location>
</feature>
<feature type="transmembrane region" description="Helical" evidence="1">
    <location>
        <begin position="203"/>
        <end position="225"/>
    </location>
</feature>
<reference evidence="2 3" key="1">
    <citation type="submission" date="2018-12" db="EMBL/GenBank/DDBJ databases">
        <authorList>
            <person name="Feng G."/>
            <person name="Zhu H."/>
        </authorList>
    </citation>
    <scope>NUCLEOTIDE SEQUENCE [LARGE SCALE GENOMIC DNA]</scope>
    <source>
        <strain evidence="2 3">9PBR-2</strain>
    </source>
</reference>
<keyword evidence="1" id="KW-0812">Transmembrane</keyword>
<feature type="transmembrane region" description="Helical" evidence="1">
    <location>
        <begin position="298"/>
        <end position="321"/>
    </location>
</feature>
<gene>
    <name evidence="2" type="ORF">EI290_14120</name>
</gene>